<dbReference type="SUPFAM" id="SSF48403">
    <property type="entry name" value="Ankyrin repeat"/>
    <property type="match status" value="1"/>
</dbReference>
<feature type="region of interest" description="Disordered" evidence="6">
    <location>
        <begin position="1"/>
        <end position="79"/>
    </location>
</feature>
<dbReference type="Pfam" id="PF12796">
    <property type="entry name" value="Ank_2"/>
    <property type="match status" value="1"/>
</dbReference>
<feature type="compositionally biased region" description="Basic residues" evidence="6">
    <location>
        <begin position="60"/>
        <end position="75"/>
    </location>
</feature>
<keyword evidence="1 4" id="KW-0547">Nucleotide-binding</keyword>
<feature type="region of interest" description="Disordered" evidence="6">
    <location>
        <begin position="659"/>
        <end position="723"/>
    </location>
</feature>
<dbReference type="EMBL" id="CAJNDS010002261">
    <property type="protein sequence ID" value="CAE7398992.1"/>
    <property type="molecule type" value="Genomic_DNA"/>
</dbReference>
<dbReference type="PROSITE" id="PS00411">
    <property type="entry name" value="KINESIN_MOTOR_1"/>
    <property type="match status" value="1"/>
</dbReference>
<evidence type="ECO:0000313" key="9">
    <source>
        <dbReference type="Proteomes" id="UP000604046"/>
    </source>
</evidence>
<feature type="compositionally biased region" description="Basic and acidic residues" evidence="6">
    <location>
        <begin position="759"/>
        <end position="783"/>
    </location>
</feature>
<comment type="caution">
    <text evidence="8">The sequence shown here is derived from an EMBL/GenBank/DDBJ whole genome shotgun (WGS) entry which is preliminary data.</text>
</comment>
<dbReference type="InterPro" id="IPR019821">
    <property type="entry name" value="Kinesin_motor_CS"/>
</dbReference>
<accession>A0A812QR15</accession>
<feature type="compositionally biased region" description="Basic residues" evidence="6">
    <location>
        <begin position="1"/>
        <end position="18"/>
    </location>
</feature>
<dbReference type="GO" id="GO:0007018">
    <property type="term" value="P:microtubule-based movement"/>
    <property type="evidence" value="ECO:0007669"/>
    <property type="project" value="InterPro"/>
</dbReference>
<keyword evidence="4" id="KW-0505">Motor protein</keyword>
<feature type="binding site" evidence="4">
    <location>
        <begin position="1110"/>
        <end position="1117"/>
    </location>
    <ligand>
        <name>ATP</name>
        <dbReference type="ChEBI" id="CHEBI:30616"/>
    </ligand>
</feature>
<dbReference type="PROSITE" id="PS50297">
    <property type="entry name" value="ANK_REP_REGION"/>
    <property type="match status" value="1"/>
</dbReference>
<keyword evidence="3" id="KW-0040">ANK repeat</keyword>
<gene>
    <name evidence="8" type="primary">KIN14E</name>
    <name evidence="8" type="ORF">SNAT2548_LOCUS21722</name>
</gene>
<comment type="similarity">
    <text evidence="4">Belongs to the TRAFAC class myosin-kinesin ATPase superfamily. Kinesin family.</text>
</comment>
<dbReference type="Gene3D" id="1.25.40.20">
    <property type="entry name" value="Ankyrin repeat-containing domain"/>
    <property type="match status" value="1"/>
</dbReference>
<feature type="compositionally biased region" description="Basic and acidic residues" evidence="6">
    <location>
        <begin position="698"/>
        <end position="708"/>
    </location>
</feature>
<protein>
    <submittedName>
        <fullName evidence="8">KIN14E protein</fullName>
    </submittedName>
</protein>
<dbReference type="GO" id="GO:0008017">
    <property type="term" value="F:microtubule binding"/>
    <property type="evidence" value="ECO:0007669"/>
    <property type="project" value="InterPro"/>
</dbReference>
<evidence type="ECO:0000259" key="7">
    <source>
        <dbReference type="PROSITE" id="PS50067"/>
    </source>
</evidence>
<dbReference type="InterPro" id="IPR036961">
    <property type="entry name" value="Kinesin_motor_dom_sf"/>
</dbReference>
<organism evidence="8 9">
    <name type="scientific">Symbiodinium natans</name>
    <dbReference type="NCBI Taxonomy" id="878477"/>
    <lineage>
        <taxon>Eukaryota</taxon>
        <taxon>Sar</taxon>
        <taxon>Alveolata</taxon>
        <taxon>Dinophyceae</taxon>
        <taxon>Suessiales</taxon>
        <taxon>Symbiodiniaceae</taxon>
        <taxon>Symbiodinium</taxon>
    </lineage>
</organism>
<dbReference type="GO" id="GO:0005524">
    <property type="term" value="F:ATP binding"/>
    <property type="evidence" value="ECO:0007669"/>
    <property type="project" value="UniProtKB-UniRule"/>
</dbReference>
<dbReference type="InterPro" id="IPR027640">
    <property type="entry name" value="Kinesin-like_fam"/>
</dbReference>
<feature type="domain" description="Kinesin motor" evidence="7">
    <location>
        <begin position="1035"/>
        <end position="1353"/>
    </location>
</feature>
<dbReference type="OrthoDB" id="3176171at2759"/>
<feature type="compositionally biased region" description="Acidic residues" evidence="6">
    <location>
        <begin position="594"/>
        <end position="604"/>
    </location>
</feature>
<name>A0A812QR15_9DINO</name>
<dbReference type="GO" id="GO:0003777">
    <property type="term" value="F:microtubule motor activity"/>
    <property type="evidence" value="ECO:0007669"/>
    <property type="project" value="InterPro"/>
</dbReference>
<feature type="repeat" description="ANK" evidence="3">
    <location>
        <begin position="529"/>
        <end position="561"/>
    </location>
</feature>
<proteinExistence type="inferred from homology"/>
<dbReference type="PANTHER" id="PTHR47972">
    <property type="entry name" value="KINESIN-LIKE PROTEIN KLP-3"/>
    <property type="match status" value="1"/>
</dbReference>
<evidence type="ECO:0000256" key="6">
    <source>
        <dbReference type="SAM" id="MobiDB-lite"/>
    </source>
</evidence>
<dbReference type="SUPFAM" id="SSF52540">
    <property type="entry name" value="P-loop containing nucleoside triphosphate hydrolases"/>
    <property type="match status" value="1"/>
</dbReference>
<feature type="region of interest" description="Disordered" evidence="6">
    <location>
        <begin position="592"/>
        <end position="643"/>
    </location>
</feature>
<dbReference type="InterPro" id="IPR036770">
    <property type="entry name" value="Ankyrin_rpt-contain_sf"/>
</dbReference>
<dbReference type="PRINTS" id="PR00380">
    <property type="entry name" value="KINESINHEAVY"/>
</dbReference>
<dbReference type="SMART" id="SM00129">
    <property type="entry name" value="KISc"/>
    <property type="match status" value="1"/>
</dbReference>
<evidence type="ECO:0000313" key="8">
    <source>
        <dbReference type="EMBL" id="CAE7398992.1"/>
    </source>
</evidence>
<dbReference type="Pfam" id="PF00225">
    <property type="entry name" value="Kinesin"/>
    <property type="match status" value="1"/>
</dbReference>
<dbReference type="SMART" id="SM00248">
    <property type="entry name" value="ANK"/>
    <property type="match status" value="4"/>
</dbReference>
<evidence type="ECO:0000256" key="3">
    <source>
        <dbReference type="PROSITE-ProRule" id="PRU00023"/>
    </source>
</evidence>
<dbReference type="InterPro" id="IPR027417">
    <property type="entry name" value="P-loop_NTPase"/>
</dbReference>
<feature type="region of interest" description="Disordered" evidence="6">
    <location>
        <begin position="738"/>
        <end position="783"/>
    </location>
</feature>
<dbReference type="InterPro" id="IPR001752">
    <property type="entry name" value="Kinesin_motor_dom"/>
</dbReference>
<evidence type="ECO:0000256" key="1">
    <source>
        <dbReference type="ARBA" id="ARBA00022741"/>
    </source>
</evidence>
<dbReference type="PANTHER" id="PTHR47972:SF16">
    <property type="entry name" value="KINESIN-LIKE PROTEIN"/>
    <property type="match status" value="1"/>
</dbReference>
<keyword evidence="2 4" id="KW-0067">ATP-binding</keyword>
<feature type="coiled-coil region" evidence="5">
    <location>
        <begin position="953"/>
        <end position="1008"/>
    </location>
</feature>
<dbReference type="Proteomes" id="UP000604046">
    <property type="component" value="Unassembled WGS sequence"/>
</dbReference>
<keyword evidence="5" id="KW-0175">Coiled coil</keyword>
<reference evidence="8" key="1">
    <citation type="submission" date="2021-02" db="EMBL/GenBank/DDBJ databases">
        <authorList>
            <person name="Dougan E. K."/>
            <person name="Rhodes N."/>
            <person name="Thang M."/>
            <person name="Chan C."/>
        </authorList>
    </citation>
    <scope>NUCLEOTIDE SEQUENCE</scope>
</reference>
<evidence type="ECO:0000256" key="5">
    <source>
        <dbReference type="SAM" id="Coils"/>
    </source>
</evidence>
<dbReference type="Gene3D" id="2.30.30.40">
    <property type="entry name" value="SH3 Domains"/>
    <property type="match status" value="1"/>
</dbReference>
<dbReference type="Gene3D" id="3.40.850.10">
    <property type="entry name" value="Kinesin motor domain"/>
    <property type="match status" value="1"/>
</dbReference>
<keyword evidence="9" id="KW-1185">Reference proteome</keyword>
<feature type="compositionally biased region" description="Basic residues" evidence="6">
    <location>
        <begin position="671"/>
        <end position="680"/>
    </location>
</feature>
<dbReference type="PROSITE" id="PS50088">
    <property type="entry name" value="ANK_REPEAT"/>
    <property type="match status" value="1"/>
</dbReference>
<sequence length="1360" mass="148553">MVKGKAFRKQWKEKRKPTNTRASSRAKSLRRVPFEERQKSKRELEEVKAKAKELEQAKKEVKRQKAKKKEEKKRRKEENAIKAGQFQVIKKTEKVRKWHKNARKMLRTMSSEQIDRHVQASLGRRAMAGVDDCGREPRHAVGDVFDVEVVEVVQVLGSELHVQGLSALTGSSRKTTASVAAMVDALMVAGDICESVSLVTIRREESLDSGLVCETPPGQTLEIIEVGQGRRVKVRTNSGIEGWISTKTKLNEPLVVKRPGQKEVEFAMDGWETGSQHEVKSMVTVRRQLFSFRAASHRPESRPPGLRTGESLDSDVIGELKPGAIFTIKEFGATNKTKNGEMLVGKGGLALTTAKPKWASFVSQETGLLKYSPQSEAFGNTKDFCKPGVELYAKASVECLEFHGYLRSKVRHKRWEDQGPLCGLNDLQEMLEAARSGDVDALRKAAKFTQKPNLNASDVRGKTAAVVDYLLSKGREIEINAAPRLVDDTDKTALHHAARRTSPSDEERQADIISMLLTAKAYIEARDHNGCTPLMFAVANGNEAITRRLILAQANVNNFDYENHSCLNYATQFNQHKLVNLLKKAGARDKLSLDDEDEEEDEADASSPVSGGKLKLPTLDPETASCAESLSTEAPALSPEAAVGESAVSPASALSAATAGYPTDADQTPGAKKKVAKKKPKEGEEASPSDGAAKKKKKDGEATKGEKGTKKKKAKADTGLGEKGMMEAVAAEADMAITVQEPSEKKDEAAQPLGPTDEELAKAAEMKKAKQKASDELKEASGAGDVKKLEAALEKARKAEVSAAEIEAAEKVLATERLRQEARKKLQAAKDSGNVDALKAALEEAKTSGLEGSELKAVEDLIAAAESKEKVEVALKTATSERNVHGLKFAIQQAKEAGIEASLIKAAEDVLLVEEPKLLAREQLAEACQQVTKAGLIAAIEASKKANLDAGEYAKAEELLRREEEKEKLLKRVNEVLAESQQVDMKSIDALREMREKLQTALKEALAAGVAETDLVAIDQRRKKLHNAVEDLKGSIRVFCRVRPLSKKETGQGDTSICEAVDQMTVKVKDEQFGFDAVFTPGTQEEVFEDCRDLVQSAADGYNVTMFAYGQTGAGKTFTMYGAKGNEGTAPRTIHEIYRVCEQGSDRFTYTVMGSMLELYCNAIVDLLAKGNPSQSKAKLNIRQEKSGSVYVEGLHEEQCNSAAELMAMLERGNDQRTVAATAMNSESSRSHLVLLIKIISVNKETKETLKGKMLMCDLAGSERLKKSEVTEHQQKEAIEINRSLTALGDVIEALTKGGKGVVPYRNHKLTQLMQDSLGGTAKTLMFVNCSPASSNLDETFMSLKYAQRAKKITNNTAKK</sequence>
<dbReference type="InterPro" id="IPR002110">
    <property type="entry name" value="Ankyrin_rpt"/>
</dbReference>
<dbReference type="PROSITE" id="PS50067">
    <property type="entry name" value="KINESIN_MOTOR_2"/>
    <property type="match status" value="1"/>
</dbReference>
<evidence type="ECO:0000256" key="4">
    <source>
        <dbReference type="PROSITE-ProRule" id="PRU00283"/>
    </source>
</evidence>
<evidence type="ECO:0000256" key="2">
    <source>
        <dbReference type="ARBA" id="ARBA00022840"/>
    </source>
</evidence>
<feature type="compositionally biased region" description="Basic and acidic residues" evidence="6">
    <location>
        <begin position="32"/>
        <end position="59"/>
    </location>
</feature>